<evidence type="ECO:0000313" key="3">
    <source>
        <dbReference type="EMBL" id="CAD7433200.1"/>
    </source>
</evidence>
<dbReference type="PANTHER" id="PTHR31827">
    <property type="entry name" value="EMB|CAB89363.1"/>
    <property type="match status" value="1"/>
</dbReference>
<accession>A0A7R9EFU8</accession>
<feature type="region of interest" description="Disordered" evidence="1">
    <location>
        <begin position="168"/>
        <end position="188"/>
    </location>
</feature>
<proteinExistence type="predicted"/>
<name>A0A7R9EFU8_9NEOP</name>
<evidence type="ECO:0000256" key="1">
    <source>
        <dbReference type="SAM" id="MobiDB-lite"/>
    </source>
</evidence>
<dbReference type="AlphaFoldDB" id="A0A7R9EFU8"/>
<feature type="compositionally biased region" description="Basic and acidic residues" evidence="1">
    <location>
        <begin position="196"/>
        <end position="207"/>
    </location>
</feature>
<feature type="domain" description="WRKY19-like zinc finger" evidence="2">
    <location>
        <begin position="77"/>
        <end position="99"/>
    </location>
</feature>
<feature type="region of interest" description="Disordered" evidence="1">
    <location>
        <begin position="196"/>
        <end position="215"/>
    </location>
</feature>
<feature type="domain" description="WRKY19-like zinc finger" evidence="2">
    <location>
        <begin position="50"/>
        <end position="72"/>
    </location>
</feature>
<dbReference type="InterPro" id="IPR056866">
    <property type="entry name" value="Znf_WRKY19"/>
</dbReference>
<evidence type="ECO:0000259" key="2">
    <source>
        <dbReference type="Pfam" id="PF24906"/>
    </source>
</evidence>
<dbReference type="EMBL" id="OB796210">
    <property type="protein sequence ID" value="CAD7433200.1"/>
    <property type="molecule type" value="Genomic_DNA"/>
</dbReference>
<dbReference type="PANTHER" id="PTHR31827:SF1">
    <property type="entry name" value="EMB|CAB89363.1"/>
    <property type="match status" value="1"/>
</dbReference>
<gene>
    <name evidence="3" type="ORF">TMSB3V08_LOCUS9882</name>
</gene>
<protein>
    <recommendedName>
        <fullName evidence="2">WRKY19-like zinc finger domain-containing protein</fullName>
    </recommendedName>
</protein>
<dbReference type="Pfam" id="PF24906">
    <property type="entry name" value="Zf_WRKY19"/>
    <property type="match status" value="3"/>
</dbReference>
<feature type="domain" description="WRKY19-like zinc finger" evidence="2">
    <location>
        <begin position="104"/>
        <end position="126"/>
    </location>
</feature>
<reference evidence="3" key="1">
    <citation type="submission" date="2020-11" db="EMBL/GenBank/DDBJ databases">
        <authorList>
            <person name="Tran Van P."/>
        </authorList>
    </citation>
    <scope>NUCLEOTIDE SEQUENCE</scope>
</reference>
<organism evidence="3">
    <name type="scientific">Timema monikensis</name>
    <dbReference type="NCBI Taxonomy" id="170555"/>
    <lineage>
        <taxon>Eukaryota</taxon>
        <taxon>Metazoa</taxon>
        <taxon>Ecdysozoa</taxon>
        <taxon>Arthropoda</taxon>
        <taxon>Hexapoda</taxon>
        <taxon>Insecta</taxon>
        <taxon>Pterygota</taxon>
        <taxon>Neoptera</taxon>
        <taxon>Polyneoptera</taxon>
        <taxon>Phasmatodea</taxon>
        <taxon>Timematodea</taxon>
        <taxon>Timematoidea</taxon>
        <taxon>Timematidae</taxon>
        <taxon>Timema</taxon>
    </lineage>
</organism>
<sequence>MPLSKKFLFPIITGDYADKESNPQHSAKDSLDCIRIDKHDARIKMVPSNRKCKVEDCFKYAKKGGHCLKHGGTDILKRCQSEDCPKLAMKGGFCVPHGGTEYRKRCQVEECSKLAVKGGRCVSHGGTAYHKKSCQAGDCSKPPRKGGYCISPMASLVLTDSSQLTSDSFKKLPDQTTYPYAEPDDLQKHMITDDYPDKELEPQHSSKDSVGCLKPCEVRSPSYQSALRRVYELSSTGGITKQKPCPID</sequence>